<dbReference type="AlphaFoldDB" id="A0A840UMN3"/>
<evidence type="ECO:0000259" key="5">
    <source>
        <dbReference type="Pfam" id="PF01343"/>
    </source>
</evidence>
<gene>
    <name evidence="6" type="ORF">HNR32_002234</name>
</gene>
<keyword evidence="7" id="KW-1185">Reference proteome</keyword>
<dbReference type="CDD" id="cd07023">
    <property type="entry name" value="S49_Sppa_N_C"/>
    <property type="match status" value="1"/>
</dbReference>
<evidence type="ECO:0000313" key="6">
    <source>
        <dbReference type="EMBL" id="MBB5337077.1"/>
    </source>
</evidence>
<name>A0A840UMN3_9FIRM</name>
<dbReference type="InterPro" id="IPR047272">
    <property type="entry name" value="S49_SppA_C"/>
</dbReference>
<dbReference type="InterPro" id="IPR029045">
    <property type="entry name" value="ClpP/crotonase-like_dom_sf"/>
</dbReference>
<accession>A0A840UMN3</accession>
<dbReference type="Gene3D" id="6.20.330.10">
    <property type="match status" value="1"/>
</dbReference>
<dbReference type="NCBIfam" id="TIGR00706">
    <property type="entry name" value="SppA_dom"/>
    <property type="match status" value="1"/>
</dbReference>
<evidence type="ECO:0000256" key="4">
    <source>
        <dbReference type="ARBA" id="ARBA00022825"/>
    </source>
</evidence>
<dbReference type="Gene3D" id="3.90.226.10">
    <property type="entry name" value="2-enoyl-CoA Hydratase, Chain A, domain 1"/>
    <property type="match status" value="1"/>
</dbReference>
<dbReference type="Pfam" id="PF01343">
    <property type="entry name" value="Peptidase_S49"/>
    <property type="match status" value="1"/>
</dbReference>
<evidence type="ECO:0000256" key="1">
    <source>
        <dbReference type="ARBA" id="ARBA00008683"/>
    </source>
</evidence>
<comment type="caution">
    <text evidence="6">The sequence shown here is derived from an EMBL/GenBank/DDBJ whole genome shotgun (WGS) entry which is preliminary data.</text>
</comment>
<comment type="similarity">
    <text evidence="1">Belongs to the peptidase S49 family.</text>
</comment>
<dbReference type="GO" id="GO:0006508">
    <property type="term" value="P:proteolysis"/>
    <property type="evidence" value="ECO:0007669"/>
    <property type="project" value="UniProtKB-KW"/>
</dbReference>
<evidence type="ECO:0000256" key="2">
    <source>
        <dbReference type="ARBA" id="ARBA00022670"/>
    </source>
</evidence>
<dbReference type="EMBL" id="JACHFH010000032">
    <property type="protein sequence ID" value="MBB5337077.1"/>
    <property type="molecule type" value="Genomic_DNA"/>
</dbReference>
<proteinExistence type="inferred from homology"/>
<organism evidence="6 7">
    <name type="scientific">Pectinatus brassicae</name>
    <dbReference type="NCBI Taxonomy" id="862415"/>
    <lineage>
        <taxon>Bacteria</taxon>
        <taxon>Bacillati</taxon>
        <taxon>Bacillota</taxon>
        <taxon>Negativicutes</taxon>
        <taxon>Selenomonadales</taxon>
        <taxon>Selenomonadaceae</taxon>
        <taxon>Pectinatus</taxon>
    </lineage>
</organism>
<dbReference type="InterPro" id="IPR004635">
    <property type="entry name" value="Pept_S49_SppA"/>
</dbReference>
<keyword evidence="3 6" id="KW-0378">Hydrolase</keyword>
<evidence type="ECO:0000313" key="7">
    <source>
        <dbReference type="Proteomes" id="UP000559117"/>
    </source>
</evidence>
<dbReference type="RefSeq" id="WP_183862602.1">
    <property type="nucleotide sequence ID" value="NZ_JACHFH010000032.1"/>
</dbReference>
<dbReference type="PANTHER" id="PTHR42987">
    <property type="entry name" value="PEPTIDASE S49"/>
    <property type="match status" value="1"/>
</dbReference>
<keyword evidence="2 6" id="KW-0645">Protease</keyword>
<dbReference type="PANTHER" id="PTHR42987:SF4">
    <property type="entry name" value="PROTEASE SOHB-RELATED"/>
    <property type="match status" value="1"/>
</dbReference>
<dbReference type="Proteomes" id="UP000559117">
    <property type="component" value="Unassembled WGS sequence"/>
</dbReference>
<feature type="domain" description="Peptidase S49" evidence="5">
    <location>
        <begin position="77"/>
        <end position="225"/>
    </location>
</feature>
<sequence length="264" mass="29141">MLFNKKKKIRVVNIDGVISATGSKGLLNQSEGSMAVLKILHEIKNDDSIRGVLLRINSPGGTAGASQEIANSVEAVRKAGKPVIASIADMACSGGYMIASVCDYIFANQMAMTGSIGVIMQIPNFKGISEKLGVTYNTIKAGEMKDIGNPVREMTEKERIYLTEMAEESHQEFIRMVQKYRTITNIEEMTDGRFVSAVIAKENGLIDEFGTYYDALEYLCKKLDVKEKDVKIIEDSKKKSFIGKILNLQAVVKELLQVTTELKL</sequence>
<evidence type="ECO:0000256" key="3">
    <source>
        <dbReference type="ARBA" id="ARBA00022801"/>
    </source>
</evidence>
<keyword evidence="4" id="KW-0720">Serine protease</keyword>
<dbReference type="SUPFAM" id="SSF52096">
    <property type="entry name" value="ClpP/crotonase"/>
    <property type="match status" value="1"/>
</dbReference>
<dbReference type="InterPro" id="IPR002142">
    <property type="entry name" value="Peptidase_S49"/>
</dbReference>
<reference evidence="6 7" key="1">
    <citation type="submission" date="2020-08" db="EMBL/GenBank/DDBJ databases">
        <title>Genomic Encyclopedia of Type Strains, Phase IV (KMG-IV): sequencing the most valuable type-strain genomes for metagenomic binning, comparative biology and taxonomic classification.</title>
        <authorList>
            <person name="Goeker M."/>
        </authorList>
    </citation>
    <scope>NUCLEOTIDE SEQUENCE [LARGE SCALE GENOMIC DNA]</scope>
    <source>
        <strain evidence="6 7">DSM 24661</strain>
    </source>
</reference>
<dbReference type="GO" id="GO:0008236">
    <property type="term" value="F:serine-type peptidase activity"/>
    <property type="evidence" value="ECO:0007669"/>
    <property type="project" value="UniProtKB-KW"/>
</dbReference>
<dbReference type="EC" id="3.4.21.-" evidence="6"/>
<protein>
    <submittedName>
        <fullName evidence="6">Protease-4</fullName>
        <ecNumber evidence="6">3.4.21.-</ecNumber>
    </submittedName>
</protein>